<accession>A0ABP9D2U6</accession>
<keyword evidence="3" id="KW-1185">Reference proteome</keyword>
<dbReference type="Proteomes" id="UP001500298">
    <property type="component" value="Unassembled WGS sequence"/>
</dbReference>
<comment type="caution">
    <text evidence="2">The sequence shown here is derived from an EMBL/GenBank/DDBJ whole genome shotgun (WGS) entry which is preliminary data.</text>
</comment>
<sequence>MISTIFVPTWVRLSGEADVLAQMDTYELITYNETGEPSTTNVIYLTVLSVLSALLGLASIFSYKNRMTQVKLNMVNILLIGAVIIINAYFFATYQTLGGEAGKSQFSFGFFLPFVALLMNNMANRFIKRDEQLVKSVDRLR</sequence>
<keyword evidence="1" id="KW-0472">Membrane</keyword>
<evidence type="ECO:0000256" key="1">
    <source>
        <dbReference type="SAM" id="Phobius"/>
    </source>
</evidence>
<feature type="transmembrane region" description="Helical" evidence="1">
    <location>
        <begin position="42"/>
        <end position="63"/>
    </location>
</feature>
<evidence type="ECO:0000313" key="2">
    <source>
        <dbReference type="EMBL" id="GAA4820648.1"/>
    </source>
</evidence>
<dbReference type="Pfam" id="PF14126">
    <property type="entry name" value="DUF4293"/>
    <property type="match status" value="1"/>
</dbReference>
<protein>
    <recommendedName>
        <fullName evidence="4">Transcription termination factor Rho</fullName>
    </recommendedName>
</protein>
<feature type="transmembrane region" description="Helical" evidence="1">
    <location>
        <begin position="75"/>
        <end position="94"/>
    </location>
</feature>
<keyword evidence="1" id="KW-1133">Transmembrane helix</keyword>
<dbReference type="InterPro" id="IPR025635">
    <property type="entry name" value="DUF4293"/>
</dbReference>
<gene>
    <name evidence="2" type="ORF">GCM10023331_01260</name>
</gene>
<evidence type="ECO:0008006" key="4">
    <source>
        <dbReference type="Google" id="ProtNLM"/>
    </source>
</evidence>
<name>A0ABP9D2U6_9BACT</name>
<keyword evidence="1" id="KW-0812">Transmembrane</keyword>
<feature type="transmembrane region" description="Helical" evidence="1">
    <location>
        <begin position="106"/>
        <end position="123"/>
    </location>
</feature>
<proteinExistence type="predicted"/>
<dbReference type="EMBL" id="BAABJX010000003">
    <property type="protein sequence ID" value="GAA4820648.1"/>
    <property type="molecule type" value="Genomic_DNA"/>
</dbReference>
<organism evidence="2 3">
    <name type="scientific">Algivirga pacifica</name>
    <dbReference type="NCBI Taxonomy" id="1162670"/>
    <lineage>
        <taxon>Bacteria</taxon>
        <taxon>Pseudomonadati</taxon>
        <taxon>Bacteroidota</taxon>
        <taxon>Cytophagia</taxon>
        <taxon>Cytophagales</taxon>
        <taxon>Flammeovirgaceae</taxon>
        <taxon>Algivirga</taxon>
    </lineage>
</organism>
<reference evidence="3" key="1">
    <citation type="journal article" date="2019" name="Int. J. Syst. Evol. Microbiol.">
        <title>The Global Catalogue of Microorganisms (GCM) 10K type strain sequencing project: providing services to taxonomists for standard genome sequencing and annotation.</title>
        <authorList>
            <consortium name="The Broad Institute Genomics Platform"/>
            <consortium name="The Broad Institute Genome Sequencing Center for Infectious Disease"/>
            <person name="Wu L."/>
            <person name="Ma J."/>
        </authorList>
    </citation>
    <scope>NUCLEOTIDE SEQUENCE [LARGE SCALE GENOMIC DNA]</scope>
    <source>
        <strain evidence="3">JCM 18326</strain>
    </source>
</reference>
<evidence type="ECO:0000313" key="3">
    <source>
        <dbReference type="Proteomes" id="UP001500298"/>
    </source>
</evidence>